<protein>
    <recommendedName>
        <fullName evidence="4">UmuC domain-containing protein</fullName>
    </recommendedName>
</protein>
<dbReference type="OrthoDB" id="1747274at2759"/>
<dbReference type="Gene3D" id="1.10.150.20">
    <property type="entry name" value="5' to 3' exonuclease, C-terminal subdomain"/>
    <property type="match status" value="1"/>
</dbReference>
<dbReference type="Gene3D" id="6.10.250.1630">
    <property type="match status" value="1"/>
</dbReference>
<dbReference type="Gene3D" id="3.30.70.270">
    <property type="match status" value="1"/>
</dbReference>
<dbReference type="GO" id="GO:0006281">
    <property type="term" value="P:DNA repair"/>
    <property type="evidence" value="ECO:0007669"/>
    <property type="project" value="InterPro"/>
</dbReference>
<dbReference type="GO" id="GO:0003887">
    <property type="term" value="F:DNA-directed DNA polymerase activity"/>
    <property type="evidence" value="ECO:0007669"/>
    <property type="project" value="InterPro"/>
</dbReference>
<evidence type="ECO:0000259" key="4">
    <source>
        <dbReference type="PROSITE" id="PS50173"/>
    </source>
</evidence>
<feature type="region of interest" description="Disordered" evidence="3">
    <location>
        <begin position="424"/>
        <end position="455"/>
    </location>
</feature>
<dbReference type="EMBL" id="CAACVG010005881">
    <property type="protein sequence ID" value="VEN39745.1"/>
    <property type="molecule type" value="Genomic_DNA"/>
</dbReference>
<keyword evidence="6" id="KW-1185">Reference proteome</keyword>
<evidence type="ECO:0000256" key="1">
    <source>
        <dbReference type="ARBA" id="ARBA00010945"/>
    </source>
</evidence>
<dbReference type="InterPro" id="IPR036775">
    <property type="entry name" value="DNA_pol_Y-fam_lit_finger_sf"/>
</dbReference>
<dbReference type="Pfam" id="PF00817">
    <property type="entry name" value="IMS"/>
    <property type="match status" value="1"/>
</dbReference>
<gene>
    <name evidence="5" type="ORF">CALMAC_LOCUS4156</name>
</gene>
<dbReference type="InterPro" id="IPR043502">
    <property type="entry name" value="DNA/RNA_pol_sf"/>
</dbReference>
<dbReference type="AlphaFoldDB" id="A0A653BVT5"/>
<evidence type="ECO:0000256" key="2">
    <source>
        <dbReference type="ARBA" id="ARBA00022634"/>
    </source>
</evidence>
<evidence type="ECO:0000256" key="3">
    <source>
        <dbReference type="SAM" id="MobiDB-lite"/>
    </source>
</evidence>
<evidence type="ECO:0000313" key="6">
    <source>
        <dbReference type="Proteomes" id="UP000410492"/>
    </source>
</evidence>
<accession>A0A653BVT5</accession>
<dbReference type="Gene3D" id="3.40.1170.60">
    <property type="match status" value="1"/>
</dbReference>
<organism evidence="5 6">
    <name type="scientific">Callosobruchus maculatus</name>
    <name type="common">Southern cowpea weevil</name>
    <name type="synonym">Pulse bruchid</name>
    <dbReference type="NCBI Taxonomy" id="64391"/>
    <lineage>
        <taxon>Eukaryota</taxon>
        <taxon>Metazoa</taxon>
        <taxon>Ecdysozoa</taxon>
        <taxon>Arthropoda</taxon>
        <taxon>Hexapoda</taxon>
        <taxon>Insecta</taxon>
        <taxon>Pterygota</taxon>
        <taxon>Neoptera</taxon>
        <taxon>Endopterygota</taxon>
        <taxon>Coleoptera</taxon>
        <taxon>Polyphaga</taxon>
        <taxon>Cucujiformia</taxon>
        <taxon>Chrysomeloidea</taxon>
        <taxon>Chrysomelidae</taxon>
        <taxon>Bruchinae</taxon>
        <taxon>Bruchini</taxon>
        <taxon>Callosobruchus</taxon>
    </lineage>
</organism>
<dbReference type="PANTHER" id="PTHR46404:SF1">
    <property type="entry name" value="DNA POLYMERASE IOTA"/>
    <property type="match status" value="1"/>
</dbReference>
<sequence length="555" mass="63054">MDNEQCLDNHSNTIIHIDVDCFYAQVEMLRNPDLNNVPMGVSQKRFVVTCNYIARSVGIKKMMLITEAKEKCPELVLINGEDLHDYRQYSYKITELLLHSFNLVERLGLDENFIDATSEVNKRLQVCEGNLDPVGNVFGDTSDLCDCGCTERLKMGAIIAQELRDKIKSELKLTTCAGIAHNKLLAKIAGSRHKPNQQTIVFPNSAVELMLSLPSLTKIPGLGQKLCKDLETLGITNLEDLQNCDLTQLSNLLGPEKARVIYDLSFGIDRSVVKTTGKPQSIGIEDSKHITAETEVTEKLHELLSRLLLLVAEDGRIPRTIRLTVRQTNKTSRLTVRESRQCNINPSLFNCKDISQLPEHNINKIMSIIMRLFSKLVDTQRPYHLSLLGLAFTKFLEKPNIRSTLTKFLYNNMEVQSITDIENKYDTGKNSPKDSSPSTSYFDNSDSDIEQSTKKSKMENIIARRRIQNSEDCESPCKLKVADLRLNSIEKSSDENQNVPCPPNADEKVFRELPNDLQLELWKEYKKSRERIEGESLIRTKKSKTNTILNYLVKR</sequence>
<dbReference type="FunFam" id="3.40.1170.60:FF:000006">
    <property type="entry name" value="DNA polymerase iota"/>
    <property type="match status" value="1"/>
</dbReference>
<dbReference type="SUPFAM" id="SSF56672">
    <property type="entry name" value="DNA/RNA polymerases"/>
    <property type="match status" value="1"/>
</dbReference>
<name>A0A653BVT5_CALMS</name>
<evidence type="ECO:0000313" key="5">
    <source>
        <dbReference type="EMBL" id="VEN39745.1"/>
    </source>
</evidence>
<dbReference type="PROSITE" id="PS50173">
    <property type="entry name" value="UMUC"/>
    <property type="match status" value="1"/>
</dbReference>
<dbReference type="InterPro" id="IPR017961">
    <property type="entry name" value="DNA_pol_Y-fam_little_finger"/>
</dbReference>
<dbReference type="InterPro" id="IPR001126">
    <property type="entry name" value="UmuC"/>
</dbReference>
<dbReference type="Pfam" id="PF11799">
    <property type="entry name" value="IMS_C"/>
    <property type="match status" value="1"/>
</dbReference>
<comment type="similarity">
    <text evidence="1">Belongs to the DNA polymerase type-Y family.</text>
</comment>
<dbReference type="Gene3D" id="3.30.1490.100">
    <property type="entry name" value="DNA polymerase, Y-family, little finger domain"/>
    <property type="match status" value="1"/>
</dbReference>
<dbReference type="PIRSF" id="PIRSF036603">
    <property type="entry name" value="DPol_eta"/>
    <property type="match status" value="1"/>
</dbReference>
<feature type="compositionally biased region" description="Polar residues" evidence="3">
    <location>
        <begin position="428"/>
        <end position="444"/>
    </location>
</feature>
<dbReference type="FunFam" id="3.30.1490.100:FF:000003">
    <property type="entry name" value="Polymerase (DNA directed) iota"/>
    <property type="match status" value="1"/>
</dbReference>
<proteinExistence type="inferred from homology"/>
<dbReference type="PANTHER" id="PTHR46404">
    <property type="entry name" value="DNA POLYMERASE IOTA"/>
    <property type="match status" value="1"/>
</dbReference>
<dbReference type="SUPFAM" id="SSF100879">
    <property type="entry name" value="Lesion bypass DNA polymerase (Y-family), little finger domain"/>
    <property type="match status" value="1"/>
</dbReference>
<dbReference type="Pfam" id="PF21999">
    <property type="entry name" value="IMS_HHH_1"/>
    <property type="match status" value="1"/>
</dbReference>
<dbReference type="InterPro" id="IPR053848">
    <property type="entry name" value="IMS_HHH_1"/>
</dbReference>
<reference evidence="5 6" key="1">
    <citation type="submission" date="2019-01" db="EMBL/GenBank/DDBJ databases">
        <authorList>
            <person name="Sayadi A."/>
        </authorList>
    </citation>
    <scope>NUCLEOTIDE SEQUENCE [LARGE SCALE GENOMIC DNA]</scope>
</reference>
<dbReference type="Proteomes" id="UP000410492">
    <property type="component" value="Unassembled WGS sequence"/>
</dbReference>
<feature type="domain" description="UmuC" evidence="4">
    <location>
        <begin position="14"/>
        <end position="223"/>
    </location>
</feature>
<dbReference type="GO" id="GO:0019985">
    <property type="term" value="P:translesion synthesis"/>
    <property type="evidence" value="ECO:0007669"/>
    <property type="project" value="TreeGrafter"/>
</dbReference>
<dbReference type="GO" id="GO:0003684">
    <property type="term" value="F:damaged DNA binding"/>
    <property type="evidence" value="ECO:0007669"/>
    <property type="project" value="InterPro"/>
</dbReference>
<dbReference type="InterPro" id="IPR043128">
    <property type="entry name" value="Rev_trsase/Diguanyl_cyclase"/>
</dbReference>
<keyword evidence="2" id="KW-0237">DNA synthesis</keyword>